<dbReference type="RefSeq" id="WP_129419168.1">
    <property type="nucleotide sequence ID" value="NZ_MZMU01000010.1"/>
</dbReference>
<dbReference type="EMBL" id="MZMU01000010">
    <property type="protein sequence ID" value="RXT25179.1"/>
    <property type="molecule type" value="Genomic_DNA"/>
</dbReference>
<protein>
    <recommendedName>
        <fullName evidence="4">sn-glycerol-3-phosphate-binding periplasmic protein UgpB</fullName>
    </recommendedName>
</protein>
<dbReference type="AlphaFoldDB" id="A0A4Q1U0U4"/>
<dbReference type="Pfam" id="PF01547">
    <property type="entry name" value="SBP_bac_1"/>
    <property type="match status" value="1"/>
</dbReference>
<dbReference type="InterPro" id="IPR006059">
    <property type="entry name" value="SBP"/>
</dbReference>
<keyword evidence="6 9" id="KW-0732">Signal</keyword>
<sequence length="426" mass="44795">MKSSSTTSRFAVKAAIFSCAVALAAPATALAQTEVRIVSGQASQNGNVLKDIFSGFAEKNGDVKVNFELDNRSDLDTTQKVLADIVAGTAPDAVRVTGAVLRAYVDSGRAQPLDNCLASAPELAAQLDSGLLEGFKVNGKLYAMPWYTTLPALFINDDAFKAAGLDPSRPPQTWSEVESAAAKLTDKSANKFGVLMYMPNDYLFEAQLRSAGGQIVDAGGKPAVSSPESIAVMQFMRGLVEKGYMPAIAPSSFWGQFAALFQAGDVGMLLISSSSFPALTGKVNFHVSLAPMPIKDGGTRVVTASSNGFVMLATDPEKQAATCKALLSLITPENVAKTVMATASSPHNRTAAEKADLLGDYYAKNPTLASINTQPSVAWYSLPGKNNSEFQTAFGDIQYEILTGTVTASEGLQKLATTMAGLLSSQ</sequence>
<evidence type="ECO:0000313" key="10">
    <source>
        <dbReference type="EMBL" id="RXT25179.1"/>
    </source>
</evidence>
<evidence type="ECO:0000256" key="9">
    <source>
        <dbReference type="SAM" id="SignalP"/>
    </source>
</evidence>
<feature type="signal peptide" evidence="9">
    <location>
        <begin position="1"/>
        <end position="24"/>
    </location>
</feature>
<dbReference type="Proteomes" id="UP000290767">
    <property type="component" value="Unassembled WGS sequence"/>
</dbReference>
<evidence type="ECO:0000256" key="2">
    <source>
        <dbReference type="ARBA" id="ARBA00008520"/>
    </source>
</evidence>
<evidence type="ECO:0000256" key="5">
    <source>
        <dbReference type="ARBA" id="ARBA00022448"/>
    </source>
</evidence>
<comment type="function">
    <text evidence="8">Part of the ABC transporter complex UgpBAEC involved in sn-glycerol-3-phosphate (G3P) import. Binds G3P.</text>
</comment>
<evidence type="ECO:0000256" key="6">
    <source>
        <dbReference type="ARBA" id="ARBA00022729"/>
    </source>
</evidence>
<comment type="similarity">
    <text evidence="2">Belongs to the bacterial solute-binding protein 1 family.</text>
</comment>
<feature type="chain" id="PRO_5020308300" description="sn-glycerol-3-phosphate-binding periplasmic protein UgpB" evidence="9">
    <location>
        <begin position="25"/>
        <end position="426"/>
    </location>
</feature>
<evidence type="ECO:0000256" key="7">
    <source>
        <dbReference type="ARBA" id="ARBA00022764"/>
    </source>
</evidence>
<dbReference type="GO" id="GO:0042597">
    <property type="term" value="C:periplasmic space"/>
    <property type="evidence" value="ECO:0007669"/>
    <property type="project" value="UniProtKB-SubCell"/>
</dbReference>
<keyword evidence="7" id="KW-0574">Periplasm</keyword>
<evidence type="ECO:0000256" key="3">
    <source>
        <dbReference type="ARBA" id="ARBA00011557"/>
    </source>
</evidence>
<evidence type="ECO:0000256" key="1">
    <source>
        <dbReference type="ARBA" id="ARBA00004418"/>
    </source>
</evidence>
<evidence type="ECO:0000256" key="8">
    <source>
        <dbReference type="ARBA" id="ARBA00034473"/>
    </source>
</evidence>
<comment type="subunit">
    <text evidence="3">The complex is composed of two ATP-binding proteins (UgpC), two transmembrane proteins (UgpA and UgpE) and a solute-binding protein (UgpB).</text>
</comment>
<organism evidence="10 11">
    <name type="scientific">Rhizobium leguminosarum</name>
    <dbReference type="NCBI Taxonomy" id="384"/>
    <lineage>
        <taxon>Bacteria</taxon>
        <taxon>Pseudomonadati</taxon>
        <taxon>Pseudomonadota</taxon>
        <taxon>Alphaproteobacteria</taxon>
        <taxon>Hyphomicrobiales</taxon>
        <taxon>Rhizobiaceae</taxon>
        <taxon>Rhizobium/Agrobacterium group</taxon>
        <taxon>Rhizobium</taxon>
    </lineage>
</organism>
<dbReference type="InterPro" id="IPR050490">
    <property type="entry name" value="Bact_solute-bd_prot1"/>
</dbReference>
<evidence type="ECO:0000313" key="11">
    <source>
        <dbReference type="Proteomes" id="UP000290767"/>
    </source>
</evidence>
<evidence type="ECO:0000256" key="4">
    <source>
        <dbReference type="ARBA" id="ARBA00017470"/>
    </source>
</evidence>
<comment type="caution">
    <text evidence="10">The sequence shown here is derived from an EMBL/GenBank/DDBJ whole genome shotgun (WGS) entry which is preliminary data.</text>
</comment>
<name>A0A4Q1U0U4_RHILE</name>
<comment type="subcellular location">
    <subcellularLocation>
        <location evidence="1">Periplasm</location>
    </subcellularLocation>
</comment>
<proteinExistence type="inferred from homology"/>
<dbReference type="Gene3D" id="3.40.190.10">
    <property type="entry name" value="Periplasmic binding protein-like II"/>
    <property type="match status" value="1"/>
</dbReference>
<gene>
    <name evidence="10" type="ORF">B5P46_13830</name>
</gene>
<keyword evidence="5" id="KW-0813">Transport</keyword>
<dbReference type="SUPFAM" id="SSF53850">
    <property type="entry name" value="Periplasmic binding protein-like II"/>
    <property type="match status" value="1"/>
</dbReference>
<accession>A0A4Q1U0U4</accession>
<dbReference type="PANTHER" id="PTHR43649:SF31">
    <property type="entry name" value="SN-GLYCEROL-3-PHOSPHATE-BINDING PERIPLASMIC PROTEIN UGPB"/>
    <property type="match status" value="1"/>
</dbReference>
<dbReference type="PANTHER" id="PTHR43649">
    <property type="entry name" value="ARABINOSE-BINDING PROTEIN-RELATED"/>
    <property type="match status" value="1"/>
</dbReference>
<reference evidence="10 11" key="1">
    <citation type="submission" date="2017-03" db="EMBL/GenBank/DDBJ databases">
        <authorList>
            <person name="Safronova V.I."/>
            <person name="Sazanova A.L."/>
            <person name="Chirak E.R."/>
        </authorList>
    </citation>
    <scope>NUCLEOTIDE SEQUENCE [LARGE SCALE GENOMIC DNA]</scope>
    <source>
        <strain evidence="10 11">Tri-43</strain>
    </source>
</reference>